<proteinExistence type="inferred from homology"/>
<comment type="caution">
    <text evidence="5">The sequence shown here is derived from an EMBL/GenBank/DDBJ whole genome shotgun (WGS) entry which is preliminary data.</text>
</comment>
<gene>
    <name evidence="5" type="ORF">O6P43_016210</name>
</gene>
<dbReference type="InterPro" id="IPR036291">
    <property type="entry name" value="NAD(P)-bd_dom_sf"/>
</dbReference>
<comment type="similarity">
    <text evidence="1">Belongs to the NAD(P)-dependent epimerase/dehydratase family.</text>
</comment>
<keyword evidence="6" id="KW-1185">Reference proteome</keyword>
<keyword evidence="3" id="KW-0413">Isomerase</keyword>
<dbReference type="Gene3D" id="3.40.50.720">
    <property type="entry name" value="NAD(P)-binding Rossmann-like Domain"/>
    <property type="match status" value="1"/>
</dbReference>
<dbReference type="InterPro" id="IPR001509">
    <property type="entry name" value="Epimerase_deHydtase"/>
</dbReference>
<dbReference type="GO" id="GO:0016853">
    <property type="term" value="F:isomerase activity"/>
    <property type="evidence" value="ECO:0007669"/>
    <property type="project" value="UniProtKB-KW"/>
</dbReference>
<dbReference type="Pfam" id="PF01370">
    <property type="entry name" value="Epimerase"/>
    <property type="match status" value="1"/>
</dbReference>
<dbReference type="SUPFAM" id="SSF51735">
    <property type="entry name" value="NAD(P)-binding Rossmann-fold domains"/>
    <property type="match status" value="1"/>
</dbReference>
<evidence type="ECO:0000313" key="5">
    <source>
        <dbReference type="EMBL" id="KAJ7966796.1"/>
    </source>
</evidence>
<keyword evidence="2" id="KW-0520">NAD</keyword>
<dbReference type="EMBL" id="JARAOO010000006">
    <property type="protein sequence ID" value="KAJ7966796.1"/>
    <property type="molecule type" value="Genomic_DNA"/>
</dbReference>
<reference evidence="5" key="1">
    <citation type="journal article" date="2023" name="Science">
        <title>Elucidation of the pathway for biosynthesis of saponin adjuvants from the soapbark tree.</title>
        <authorList>
            <person name="Reed J."/>
            <person name="Orme A."/>
            <person name="El-Demerdash A."/>
            <person name="Owen C."/>
            <person name="Martin L.B.B."/>
            <person name="Misra R.C."/>
            <person name="Kikuchi S."/>
            <person name="Rejzek M."/>
            <person name="Martin A.C."/>
            <person name="Harkess A."/>
            <person name="Leebens-Mack J."/>
            <person name="Louveau T."/>
            <person name="Stephenson M.J."/>
            <person name="Osbourn A."/>
        </authorList>
    </citation>
    <scope>NUCLEOTIDE SEQUENCE</scope>
    <source>
        <strain evidence="5">S10</strain>
    </source>
</reference>
<dbReference type="KEGG" id="qsa:O6P43_016210"/>
<dbReference type="CDD" id="cd05266">
    <property type="entry name" value="SDR_a4"/>
    <property type="match status" value="1"/>
</dbReference>
<organism evidence="5 6">
    <name type="scientific">Quillaja saponaria</name>
    <name type="common">Soap bark tree</name>
    <dbReference type="NCBI Taxonomy" id="32244"/>
    <lineage>
        <taxon>Eukaryota</taxon>
        <taxon>Viridiplantae</taxon>
        <taxon>Streptophyta</taxon>
        <taxon>Embryophyta</taxon>
        <taxon>Tracheophyta</taxon>
        <taxon>Spermatophyta</taxon>
        <taxon>Magnoliopsida</taxon>
        <taxon>eudicotyledons</taxon>
        <taxon>Gunneridae</taxon>
        <taxon>Pentapetalae</taxon>
        <taxon>rosids</taxon>
        <taxon>fabids</taxon>
        <taxon>Fabales</taxon>
        <taxon>Quillajaceae</taxon>
        <taxon>Quillaja</taxon>
    </lineage>
</organism>
<accession>A0AAD7M0E5</accession>
<evidence type="ECO:0000256" key="2">
    <source>
        <dbReference type="ARBA" id="ARBA00023027"/>
    </source>
</evidence>
<evidence type="ECO:0000259" key="4">
    <source>
        <dbReference type="Pfam" id="PF01370"/>
    </source>
</evidence>
<sequence length="348" mass="39144">MEVRLAPGSAIPVRLRYGYVPKNFGLSLSMIPRSSYSSSISVHTNLSEPKSEKHIFILGLGFVGQFLGQELKTQGWAVSGTCTSHLKKKKLEEMGFDVYLFDAKEPELRTLDILKHHAHLLVCIPPVMGIGDPMIQHKEILRSSLINGNIQWLCYLSSTSVYGDCDGAWVDEDYPTNPTSELGTMRLAAEEGWSKLALNIGLSAQVFRLGGIYGPGRSAIDTIIKQELLSERQKMRASRKYTSRVHVKDICQALKASFDTPSLRKVYNIVDDDPAPREEVFEYARKLVEEKWPGLIKQSHEQTIESLERGEKRVSNSRMKEELGVELLYPNYKSGLQSIINQMESPVI</sequence>
<evidence type="ECO:0000313" key="6">
    <source>
        <dbReference type="Proteomes" id="UP001163823"/>
    </source>
</evidence>
<evidence type="ECO:0000256" key="3">
    <source>
        <dbReference type="ARBA" id="ARBA00023235"/>
    </source>
</evidence>
<dbReference type="Proteomes" id="UP001163823">
    <property type="component" value="Chromosome 6"/>
</dbReference>
<evidence type="ECO:0000256" key="1">
    <source>
        <dbReference type="ARBA" id="ARBA00007637"/>
    </source>
</evidence>
<dbReference type="PANTHER" id="PTHR43574">
    <property type="entry name" value="EPIMERASE-RELATED"/>
    <property type="match status" value="1"/>
</dbReference>
<feature type="domain" description="NAD-dependent epimerase/dehydratase" evidence="4">
    <location>
        <begin position="149"/>
        <end position="269"/>
    </location>
</feature>
<name>A0AAD7M0E5_QUISA</name>
<protein>
    <submittedName>
        <fullName evidence="5">NAD dependent epimerase/dehydratase</fullName>
    </submittedName>
</protein>
<dbReference type="AlphaFoldDB" id="A0AAD7M0E5"/>